<dbReference type="SUPFAM" id="SSF48019">
    <property type="entry name" value="post-AAA+ oligomerization domain-like"/>
    <property type="match status" value="1"/>
</dbReference>
<feature type="compositionally biased region" description="Polar residues" evidence="12">
    <location>
        <begin position="547"/>
        <end position="563"/>
    </location>
</feature>
<dbReference type="AlphaFoldDB" id="A0A1T4QNX8"/>
<dbReference type="GO" id="GO:0003677">
    <property type="term" value="F:DNA binding"/>
    <property type="evidence" value="ECO:0007669"/>
    <property type="project" value="InterPro"/>
</dbReference>
<comment type="similarity">
    <text evidence="1">Belongs to the DnaX/STICHEL family.</text>
</comment>
<name>A0A1T4QNX8_9FIRM</name>
<feature type="domain" description="AAA+ ATPase" evidence="13">
    <location>
        <begin position="37"/>
        <end position="179"/>
    </location>
</feature>
<dbReference type="Pfam" id="PF12169">
    <property type="entry name" value="DNA_pol3_gamma3"/>
    <property type="match status" value="1"/>
</dbReference>
<dbReference type="SUPFAM" id="SSF52540">
    <property type="entry name" value="P-loop containing nucleoside triphosphate hydrolases"/>
    <property type="match status" value="1"/>
</dbReference>
<dbReference type="Gene3D" id="1.20.272.10">
    <property type="match status" value="1"/>
</dbReference>
<feature type="compositionally biased region" description="Polar residues" evidence="12">
    <location>
        <begin position="524"/>
        <end position="539"/>
    </location>
</feature>
<dbReference type="RefSeq" id="WP_078811041.1">
    <property type="nucleotide sequence ID" value="NZ_FUWM01000030.1"/>
</dbReference>
<dbReference type="InterPro" id="IPR012763">
    <property type="entry name" value="DNA_pol_III_sug/sutau_N"/>
</dbReference>
<protein>
    <recommendedName>
        <fullName evidence="2">DNA-directed DNA polymerase</fullName>
        <ecNumber evidence="2">2.7.7.7</ecNumber>
    </recommendedName>
</protein>
<evidence type="ECO:0000256" key="12">
    <source>
        <dbReference type="SAM" id="MobiDB-lite"/>
    </source>
</evidence>
<keyword evidence="9" id="KW-0067">ATP-binding</keyword>
<accession>A0A1T4QNX8</accession>
<evidence type="ECO:0000313" key="14">
    <source>
        <dbReference type="EMBL" id="SKA05470.1"/>
    </source>
</evidence>
<feature type="region of interest" description="Disordered" evidence="12">
    <location>
        <begin position="524"/>
        <end position="578"/>
    </location>
</feature>
<dbReference type="EC" id="2.7.7.7" evidence="2"/>
<dbReference type="PRINTS" id="PR00300">
    <property type="entry name" value="CLPPROTEASEA"/>
</dbReference>
<dbReference type="Gene3D" id="3.40.50.300">
    <property type="entry name" value="P-loop containing nucleotide triphosphate hydrolases"/>
    <property type="match status" value="1"/>
</dbReference>
<dbReference type="PANTHER" id="PTHR11669:SF0">
    <property type="entry name" value="PROTEIN STICHEL-LIKE 2"/>
    <property type="match status" value="1"/>
</dbReference>
<dbReference type="InterPro" id="IPR005790">
    <property type="entry name" value="DNA_polIII_delta"/>
</dbReference>
<keyword evidence="7" id="KW-0547">Nucleotide-binding</keyword>
<dbReference type="EMBL" id="FUWM01000030">
    <property type="protein sequence ID" value="SKA05470.1"/>
    <property type="molecule type" value="Genomic_DNA"/>
</dbReference>
<dbReference type="InterPro" id="IPR022754">
    <property type="entry name" value="DNA_pol_III_gamma-3"/>
</dbReference>
<dbReference type="InterPro" id="IPR001270">
    <property type="entry name" value="ClpA/B"/>
</dbReference>
<organism evidence="14 15">
    <name type="scientific">Selenihalanaerobacter shriftii</name>
    <dbReference type="NCBI Taxonomy" id="142842"/>
    <lineage>
        <taxon>Bacteria</taxon>
        <taxon>Bacillati</taxon>
        <taxon>Bacillota</taxon>
        <taxon>Clostridia</taxon>
        <taxon>Halanaerobiales</taxon>
        <taxon>Halobacteroidaceae</taxon>
        <taxon>Selenihalanaerobacter</taxon>
    </lineage>
</organism>
<comment type="catalytic activity">
    <reaction evidence="11">
        <text>DNA(n) + a 2'-deoxyribonucleoside 5'-triphosphate = DNA(n+1) + diphosphate</text>
        <dbReference type="Rhea" id="RHEA:22508"/>
        <dbReference type="Rhea" id="RHEA-COMP:17339"/>
        <dbReference type="Rhea" id="RHEA-COMP:17340"/>
        <dbReference type="ChEBI" id="CHEBI:33019"/>
        <dbReference type="ChEBI" id="CHEBI:61560"/>
        <dbReference type="ChEBI" id="CHEBI:173112"/>
        <dbReference type="EC" id="2.7.7.7"/>
    </reaction>
</comment>
<dbReference type="STRING" id="142842.SAMN02745118_02639"/>
<keyword evidence="6" id="KW-0479">Metal-binding</keyword>
<evidence type="ECO:0000256" key="3">
    <source>
        <dbReference type="ARBA" id="ARBA00022679"/>
    </source>
</evidence>
<gene>
    <name evidence="14" type="ORF">SAMN02745118_02639</name>
</gene>
<evidence type="ECO:0000259" key="13">
    <source>
        <dbReference type="SMART" id="SM00382"/>
    </source>
</evidence>
<dbReference type="NCBIfam" id="TIGR02397">
    <property type="entry name" value="dnaX_nterm"/>
    <property type="match status" value="1"/>
</dbReference>
<reference evidence="15" key="1">
    <citation type="submission" date="2017-02" db="EMBL/GenBank/DDBJ databases">
        <authorList>
            <person name="Varghese N."/>
            <person name="Submissions S."/>
        </authorList>
    </citation>
    <scope>NUCLEOTIDE SEQUENCE [LARGE SCALE GENOMIC DNA]</scope>
    <source>
        <strain evidence="15">ATCC BAA-73</strain>
    </source>
</reference>
<feature type="compositionally biased region" description="Acidic residues" evidence="12">
    <location>
        <begin position="569"/>
        <end position="578"/>
    </location>
</feature>
<dbReference type="InterPro" id="IPR008921">
    <property type="entry name" value="DNA_pol3_clamp-load_cplx_C"/>
</dbReference>
<sequence>MGYLSLYRKWRPQNFNDIVGQKNVVQTLKNAIELDRIAHAYLFCGPRGTGKTSTAKILAKALNCVDGPTILPCGDCEVCQKIQSNNSVDVIEIDAASNRGIDEIRELREKVKFFPTEGNYKVYIIDEAHMLTKEAFNALLKTLEEPPEHVIFILATTEPHALLPTILSRCQRFDFSRLSVNNIVSRLRFICKQEEVKISDEAAMAIGRSAEGGMRDAISILDQVISYSGNQINIDDVTTVLGLVDEKVLLEMVEVIVNKESDKGLKLIKDVINQGKDIQQFVNSLINHFRNLLINKECRETEGLLDLPNEQIDRIKSQSVQLTTAELLRLINLLIDLESDLKKSNQPRILLEMGVLKLTKLKIDSSKAGIIDRLNKVEEMVQTKGIKSKQKVKKKMNEVDKVKEKPVKEKIKEKSKEEVVNQQNKTIDSSSKSNLSFSDLKKKWPDILEYIRKKEPMTHAVLREGELIAIDNNKIILEFSKSKSFHKDSVDRKKEAINNVIQKVLGIKMKVKTIFSGNNIYSKSDNKIDNGSSENSNYANDEPINQDEIQSKQQVKQNDQSLEIKSADLENEEKEDFEVKEEPLVKEVLEVFDGEVLKVKQD</sequence>
<keyword evidence="15" id="KW-1185">Reference proteome</keyword>
<dbReference type="OrthoDB" id="9810148at2"/>
<evidence type="ECO:0000256" key="5">
    <source>
        <dbReference type="ARBA" id="ARBA00022705"/>
    </source>
</evidence>
<dbReference type="Pfam" id="PF13177">
    <property type="entry name" value="DNA_pol3_delta2"/>
    <property type="match status" value="1"/>
</dbReference>
<dbReference type="CDD" id="cd00009">
    <property type="entry name" value="AAA"/>
    <property type="match status" value="1"/>
</dbReference>
<evidence type="ECO:0000256" key="1">
    <source>
        <dbReference type="ARBA" id="ARBA00006360"/>
    </source>
</evidence>
<keyword evidence="5" id="KW-0235">DNA replication</keyword>
<evidence type="ECO:0000313" key="15">
    <source>
        <dbReference type="Proteomes" id="UP000190625"/>
    </source>
</evidence>
<evidence type="ECO:0000256" key="4">
    <source>
        <dbReference type="ARBA" id="ARBA00022695"/>
    </source>
</evidence>
<dbReference type="GO" id="GO:0005524">
    <property type="term" value="F:ATP binding"/>
    <property type="evidence" value="ECO:0007669"/>
    <property type="project" value="UniProtKB-KW"/>
</dbReference>
<keyword evidence="8" id="KW-0862">Zinc</keyword>
<keyword evidence="10" id="KW-0239">DNA-directed DNA polymerase</keyword>
<keyword evidence="4" id="KW-0548">Nucleotidyltransferase</keyword>
<evidence type="ECO:0000256" key="7">
    <source>
        <dbReference type="ARBA" id="ARBA00022741"/>
    </source>
</evidence>
<evidence type="ECO:0000256" key="9">
    <source>
        <dbReference type="ARBA" id="ARBA00022840"/>
    </source>
</evidence>
<evidence type="ECO:0000256" key="11">
    <source>
        <dbReference type="ARBA" id="ARBA00049244"/>
    </source>
</evidence>
<dbReference type="NCBIfam" id="NF004046">
    <property type="entry name" value="PRK05563.1"/>
    <property type="match status" value="1"/>
</dbReference>
<dbReference type="FunFam" id="3.40.50.300:FF:000014">
    <property type="entry name" value="DNA polymerase III subunit gamma/tau"/>
    <property type="match status" value="1"/>
</dbReference>
<dbReference type="NCBIfam" id="TIGR01128">
    <property type="entry name" value="holA"/>
    <property type="match status" value="1"/>
</dbReference>
<dbReference type="GO" id="GO:0006261">
    <property type="term" value="P:DNA-templated DNA replication"/>
    <property type="evidence" value="ECO:0007669"/>
    <property type="project" value="TreeGrafter"/>
</dbReference>
<dbReference type="FunFam" id="1.10.8.60:FF:000013">
    <property type="entry name" value="DNA polymerase III subunit gamma/tau"/>
    <property type="match status" value="1"/>
</dbReference>
<dbReference type="GO" id="GO:0003887">
    <property type="term" value="F:DNA-directed DNA polymerase activity"/>
    <property type="evidence" value="ECO:0007669"/>
    <property type="project" value="UniProtKB-KW"/>
</dbReference>
<dbReference type="PANTHER" id="PTHR11669">
    <property type="entry name" value="REPLICATION FACTOR C / DNA POLYMERASE III GAMMA-TAU SUBUNIT"/>
    <property type="match status" value="1"/>
</dbReference>
<dbReference type="InterPro" id="IPR050238">
    <property type="entry name" value="DNA_Rep/Repair_Clamp_Loader"/>
</dbReference>
<dbReference type="CDD" id="cd18137">
    <property type="entry name" value="HLD_clamp_pol_III_gamma_tau"/>
    <property type="match status" value="1"/>
</dbReference>
<keyword evidence="3" id="KW-0808">Transferase</keyword>
<dbReference type="Proteomes" id="UP000190625">
    <property type="component" value="Unassembled WGS sequence"/>
</dbReference>
<dbReference type="InterPro" id="IPR027417">
    <property type="entry name" value="P-loop_NTPase"/>
</dbReference>
<dbReference type="InterPro" id="IPR003593">
    <property type="entry name" value="AAA+_ATPase"/>
</dbReference>
<dbReference type="GO" id="GO:0009360">
    <property type="term" value="C:DNA polymerase III complex"/>
    <property type="evidence" value="ECO:0007669"/>
    <property type="project" value="InterPro"/>
</dbReference>
<proteinExistence type="inferred from homology"/>
<dbReference type="Gene3D" id="1.10.8.60">
    <property type="match status" value="1"/>
</dbReference>
<dbReference type="InterPro" id="IPR045085">
    <property type="entry name" value="HLD_clamp_pol_III_gamma_tau"/>
</dbReference>
<evidence type="ECO:0000256" key="6">
    <source>
        <dbReference type="ARBA" id="ARBA00022723"/>
    </source>
</evidence>
<evidence type="ECO:0000256" key="2">
    <source>
        <dbReference type="ARBA" id="ARBA00012417"/>
    </source>
</evidence>
<dbReference type="SMART" id="SM00382">
    <property type="entry name" value="AAA"/>
    <property type="match status" value="1"/>
</dbReference>
<dbReference type="Pfam" id="PF22608">
    <property type="entry name" value="DNAX_ATPase_lid"/>
    <property type="match status" value="1"/>
</dbReference>
<dbReference type="Pfam" id="PF20964">
    <property type="entry name" value="DnaX_C"/>
    <property type="match status" value="1"/>
</dbReference>
<evidence type="ECO:0000256" key="8">
    <source>
        <dbReference type="ARBA" id="ARBA00022833"/>
    </source>
</evidence>
<dbReference type="InterPro" id="IPR048448">
    <property type="entry name" value="DnaX-like_C"/>
</dbReference>
<dbReference type="GO" id="GO:0046872">
    <property type="term" value="F:metal ion binding"/>
    <property type="evidence" value="ECO:0007669"/>
    <property type="project" value="UniProtKB-KW"/>
</dbReference>
<evidence type="ECO:0000256" key="10">
    <source>
        <dbReference type="ARBA" id="ARBA00022932"/>
    </source>
</evidence>